<protein>
    <submittedName>
        <fullName evidence="7">Uncharacterized protein</fullName>
    </submittedName>
</protein>
<comment type="subcellular location">
    <subcellularLocation>
        <location evidence="1">Nucleus</location>
    </subcellularLocation>
</comment>
<reference evidence="7" key="1">
    <citation type="submission" date="2019-12" db="UniProtKB">
        <authorList>
            <consortium name="WormBaseParasite"/>
        </authorList>
    </citation>
    <scope>IDENTIFICATION</scope>
</reference>
<dbReference type="Pfam" id="PF20504">
    <property type="entry name" value="IntS14_C"/>
    <property type="match status" value="1"/>
</dbReference>
<dbReference type="InterPro" id="IPR046471">
    <property type="entry name" value="IntS14_C"/>
</dbReference>
<evidence type="ECO:0000256" key="2">
    <source>
        <dbReference type="ARBA" id="ARBA00023242"/>
    </source>
</evidence>
<keyword evidence="3" id="KW-0175">Coiled coil</keyword>
<evidence type="ECO:0000259" key="4">
    <source>
        <dbReference type="Pfam" id="PF19435"/>
    </source>
</evidence>
<feature type="domain" description="Integrator complex subunit 14 beta-barrel" evidence="4">
    <location>
        <begin position="518"/>
        <end position="644"/>
    </location>
</feature>
<dbReference type="Gene3D" id="3.40.50.410">
    <property type="entry name" value="von Willebrand factor, type A domain"/>
    <property type="match status" value="1"/>
</dbReference>
<evidence type="ECO:0000259" key="5">
    <source>
        <dbReference type="Pfam" id="PF20504"/>
    </source>
</evidence>
<evidence type="ECO:0000313" key="7">
    <source>
        <dbReference type="WBParaSite" id="TMUE_2000009505.1"/>
    </source>
</evidence>
<dbReference type="Proteomes" id="UP000046395">
    <property type="component" value="Unassembled WGS sequence"/>
</dbReference>
<accession>A0A5S6QQJ4</accession>
<dbReference type="GO" id="GO:0034472">
    <property type="term" value="P:snRNA 3'-end processing"/>
    <property type="evidence" value="ECO:0007669"/>
    <property type="project" value="TreeGrafter"/>
</dbReference>
<dbReference type="STRING" id="70415.A0A5S6QQJ4"/>
<dbReference type="WBParaSite" id="TMUE_2000009505.1">
    <property type="protein sequence ID" value="TMUE_2000009505.1"/>
    <property type="gene ID" value="WBGene00293036"/>
</dbReference>
<dbReference type="InterPro" id="IPR036465">
    <property type="entry name" value="vWFA_dom_sf"/>
</dbReference>
<name>A0A5S6QQJ4_TRIMR</name>
<keyword evidence="2" id="KW-0539">Nucleus</keyword>
<keyword evidence="6" id="KW-1185">Reference proteome</keyword>
<dbReference type="Pfam" id="PF19435">
    <property type="entry name" value="IntS14_b-barrel"/>
    <property type="match status" value="1"/>
</dbReference>
<dbReference type="PANTHER" id="PTHR13532">
    <property type="match status" value="1"/>
</dbReference>
<dbReference type="PANTHER" id="PTHR13532:SF3">
    <property type="entry name" value="INTEGRATOR COMPLEX SUBUNIT 14"/>
    <property type="match status" value="1"/>
</dbReference>
<feature type="coiled-coil region" evidence="3">
    <location>
        <begin position="272"/>
        <end position="299"/>
    </location>
</feature>
<organism evidence="6 7">
    <name type="scientific">Trichuris muris</name>
    <name type="common">Mouse whipworm</name>
    <dbReference type="NCBI Taxonomy" id="70415"/>
    <lineage>
        <taxon>Eukaryota</taxon>
        <taxon>Metazoa</taxon>
        <taxon>Ecdysozoa</taxon>
        <taxon>Nematoda</taxon>
        <taxon>Enoplea</taxon>
        <taxon>Dorylaimia</taxon>
        <taxon>Trichinellida</taxon>
        <taxon>Trichuridae</taxon>
        <taxon>Trichuris</taxon>
    </lineage>
</organism>
<sequence>MATSVDRSSDKFDILVRKLKRNPFFMNAFLRAFADDEFVHTESEVAVAKCERRNHRTAAAVQKSNVPLHKKQLETDLHFIVERDLFCTLESAVKTYEISSLCFHWGFTTHSQRDLETLYDARRAIALLTVDKVKRLSASAVAKNRVLMDLCNFGRRMLRLVRTFASRIATINIASIPAFSYHAVLLFDLLGLYFQAVTAFSLPDLSVPQSSLSKFQVSIVSDLLEKRDSLCRLVAEKCQGALCSTSGQKCKDRKMIRNVLMLQNGEHVMEEYLRLYDHLREIERRLERLENTEAGKEGQTSFPGLTWISQNGSLSEHELPRSVYPLIGMSTSSNCVKPRASILELERYGSIYLAESIRKKDEFESVAVLSVAEDARLEQPFTQDLQAVLGFLRKPLEVRLRIDYVNAVEHAIKVLYSNWASNTLCRCVLFTDASGRPLSTQASKGAKSVLPDFLLYLLKNCNIVFHVICLFPKERSSCADILKEIVREAQWKSQIHYLSVSSFEGMKQCIDEIVGTDYCPLETVMHCGNLHCEINVIPPLVPCSRLEGGMTNAYCFDHLEIIGFLSLDDLACAPVFTRHMMYTNYETKSKGTGSKPNFCSLLHHALLNSNMVAICKIGKDWYANICPYSIEAKTFLALNCFEPGDDPVPWLGSFQAMGLKHQNARAETRPFQLPGIEKPSYGIGTAYTFWMHEYPVKADLQKPLRYLRKLPERQALFYHDLNRLITYSSAIGSQDLILAALQTFDQQNSHIGLSPVQARHFRHICNFIRSNPGEPLPPLGAGETE</sequence>
<dbReference type="InterPro" id="IPR039841">
    <property type="entry name" value="INTS14"/>
</dbReference>
<dbReference type="AlphaFoldDB" id="A0A5S6QQJ4"/>
<feature type="domain" description="Integrator complex subunit 14 C-terminal" evidence="5">
    <location>
        <begin position="689"/>
        <end position="747"/>
    </location>
</feature>
<evidence type="ECO:0000256" key="1">
    <source>
        <dbReference type="ARBA" id="ARBA00004123"/>
    </source>
</evidence>
<dbReference type="GO" id="GO:0032039">
    <property type="term" value="C:integrator complex"/>
    <property type="evidence" value="ECO:0007669"/>
    <property type="project" value="InterPro"/>
</dbReference>
<dbReference type="InterPro" id="IPR045814">
    <property type="entry name" value="IntS14_b-barrel"/>
</dbReference>
<evidence type="ECO:0000256" key="3">
    <source>
        <dbReference type="SAM" id="Coils"/>
    </source>
</evidence>
<evidence type="ECO:0000313" key="6">
    <source>
        <dbReference type="Proteomes" id="UP000046395"/>
    </source>
</evidence>
<proteinExistence type="predicted"/>